<reference evidence="1" key="1">
    <citation type="journal article" date="2020" name="Cell">
        <title>Large-Scale Comparative Analyses of Tick Genomes Elucidate Their Genetic Diversity and Vector Capacities.</title>
        <authorList>
            <consortium name="Tick Genome and Microbiome Consortium (TIGMIC)"/>
            <person name="Jia N."/>
            <person name="Wang J."/>
            <person name="Shi W."/>
            <person name="Du L."/>
            <person name="Sun Y."/>
            <person name="Zhan W."/>
            <person name="Jiang J.F."/>
            <person name="Wang Q."/>
            <person name="Zhang B."/>
            <person name="Ji P."/>
            <person name="Bell-Sakyi L."/>
            <person name="Cui X.M."/>
            <person name="Yuan T.T."/>
            <person name="Jiang B.G."/>
            <person name="Yang W.F."/>
            <person name="Lam T.T."/>
            <person name="Chang Q.C."/>
            <person name="Ding S.J."/>
            <person name="Wang X.J."/>
            <person name="Zhu J.G."/>
            <person name="Ruan X.D."/>
            <person name="Zhao L."/>
            <person name="Wei J.T."/>
            <person name="Ye R.Z."/>
            <person name="Que T.C."/>
            <person name="Du C.H."/>
            <person name="Zhou Y.H."/>
            <person name="Cheng J.X."/>
            <person name="Dai P.F."/>
            <person name="Guo W.B."/>
            <person name="Han X.H."/>
            <person name="Huang E.J."/>
            <person name="Li L.F."/>
            <person name="Wei W."/>
            <person name="Gao Y.C."/>
            <person name="Liu J.Z."/>
            <person name="Shao H.Z."/>
            <person name="Wang X."/>
            <person name="Wang C.C."/>
            <person name="Yang T.C."/>
            <person name="Huo Q.B."/>
            <person name="Li W."/>
            <person name="Chen H.Y."/>
            <person name="Chen S.E."/>
            <person name="Zhou L.G."/>
            <person name="Ni X.B."/>
            <person name="Tian J.H."/>
            <person name="Sheng Y."/>
            <person name="Liu T."/>
            <person name="Pan Y.S."/>
            <person name="Xia L.Y."/>
            <person name="Li J."/>
            <person name="Zhao F."/>
            <person name="Cao W.C."/>
        </authorList>
    </citation>
    <scope>NUCLEOTIDE SEQUENCE</scope>
    <source>
        <strain evidence="1">Rmic-2018</strain>
    </source>
</reference>
<dbReference type="EMBL" id="JABSTU010004139">
    <property type="protein sequence ID" value="KAH7964202.1"/>
    <property type="molecule type" value="Genomic_DNA"/>
</dbReference>
<proteinExistence type="predicted"/>
<gene>
    <name evidence="1" type="ORF">HPB51_027560</name>
</gene>
<sequence>MVDLKAIFKPGELGAKLTSYVNATTSDSINVRHMRKQIIIVVSTKDINSVNLLSREFSHETSQGSLPMIGHAKVSGELCHGVITVPKQETSASLKAKIYWCGGSIAFIRKLGKTSVAPIPFEGRRVPCFVHYNSAVTPIRENKRTIPAC</sequence>
<keyword evidence="2" id="KW-1185">Reference proteome</keyword>
<comment type="caution">
    <text evidence="1">The sequence shown here is derived from an EMBL/GenBank/DDBJ whole genome shotgun (WGS) entry which is preliminary data.</text>
</comment>
<reference evidence="1" key="2">
    <citation type="submission" date="2021-09" db="EMBL/GenBank/DDBJ databases">
        <authorList>
            <person name="Jia N."/>
            <person name="Wang J."/>
            <person name="Shi W."/>
            <person name="Du L."/>
            <person name="Sun Y."/>
            <person name="Zhan W."/>
            <person name="Jiang J."/>
            <person name="Wang Q."/>
            <person name="Zhang B."/>
            <person name="Ji P."/>
            <person name="Sakyi L.B."/>
            <person name="Cui X."/>
            <person name="Yuan T."/>
            <person name="Jiang B."/>
            <person name="Yang W."/>
            <person name="Lam T.T.-Y."/>
            <person name="Chang Q."/>
            <person name="Ding S."/>
            <person name="Wang X."/>
            <person name="Zhu J."/>
            <person name="Ruan X."/>
            <person name="Zhao L."/>
            <person name="Wei J."/>
            <person name="Que T."/>
            <person name="Du C."/>
            <person name="Cheng J."/>
            <person name="Dai P."/>
            <person name="Han X."/>
            <person name="Huang E."/>
            <person name="Gao Y."/>
            <person name="Liu J."/>
            <person name="Shao H."/>
            <person name="Ye R."/>
            <person name="Li L."/>
            <person name="Wei W."/>
            <person name="Wang X."/>
            <person name="Wang C."/>
            <person name="Huo Q."/>
            <person name="Li W."/>
            <person name="Guo W."/>
            <person name="Chen H."/>
            <person name="Chen S."/>
            <person name="Zhou L."/>
            <person name="Zhou L."/>
            <person name="Ni X."/>
            <person name="Tian J."/>
            <person name="Zhou Y."/>
            <person name="Sheng Y."/>
            <person name="Liu T."/>
            <person name="Pan Y."/>
            <person name="Xia L."/>
            <person name="Li J."/>
            <person name="Zhao F."/>
            <person name="Cao W."/>
        </authorList>
    </citation>
    <scope>NUCLEOTIDE SEQUENCE</scope>
    <source>
        <strain evidence="1">Rmic-2018</strain>
        <tissue evidence="1">Larvae</tissue>
    </source>
</reference>
<dbReference type="Proteomes" id="UP000821866">
    <property type="component" value="Unassembled WGS sequence"/>
</dbReference>
<organism evidence="1 2">
    <name type="scientific">Rhipicephalus microplus</name>
    <name type="common">Cattle tick</name>
    <name type="synonym">Boophilus microplus</name>
    <dbReference type="NCBI Taxonomy" id="6941"/>
    <lineage>
        <taxon>Eukaryota</taxon>
        <taxon>Metazoa</taxon>
        <taxon>Ecdysozoa</taxon>
        <taxon>Arthropoda</taxon>
        <taxon>Chelicerata</taxon>
        <taxon>Arachnida</taxon>
        <taxon>Acari</taxon>
        <taxon>Parasitiformes</taxon>
        <taxon>Ixodida</taxon>
        <taxon>Ixodoidea</taxon>
        <taxon>Ixodidae</taxon>
        <taxon>Rhipicephalinae</taxon>
        <taxon>Rhipicephalus</taxon>
        <taxon>Boophilus</taxon>
    </lineage>
</organism>
<dbReference type="AlphaFoldDB" id="A0A9J6CZS0"/>
<evidence type="ECO:0000313" key="1">
    <source>
        <dbReference type="EMBL" id="KAH7964202.1"/>
    </source>
</evidence>
<accession>A0A9J6CZS0</accession>
<evidence type="ECO:0000313" key="2">
    <source>
        <dbReference type="Proteomes" id="UP000821866"/>
    </source>
</evidence>
<protein>
    <submittedName>
        <fullName evidence="1">Uncharacterized protein</fullName>
    </submittedName>
</protein>
<name>A0A9J6CZS0_RHIMP</name>